<gene>
    <name evidence="2" type="ORF">UFOVP692_27</name>
</gene>
<protein>
    <submittedName>
        <fullName evidence="2">Uncharacterized protein</fullName>
    </submittedName>
</protein>
<accession>A0A6J5NCR9</accession>
<keyword evidence="1" id="KW-0472">Membrane</keyword>
<evidence type="ECO:0000313" key="2">
    <source>
        <dbReference type="EMBL" id="CAB4157520.1"/>
    </source>
</evidence>
<sequence>MKLLGFFILFAVILVGSWKLQEIDLLLGYTLGVFGMLGTTIWAVDSMARKYL</sequence>
<keyword evidence="1" id="KW-1133">Transmembrane helix</keyword>
<dbReference type="EMBL" id="LR796658">
    <property type="protein sequence ID" value="CAB4157520.1"/>
    <property type="molecule type" value="Genomic_DNA"/>
</dbReference>
<evidence type="ECO:0000256" key="1">
    <source>
        <dbReference type="SAM" id="Phobius"/>
    </source>
</evidence>
<keyword evidence="1" id="KW-0812">Transmembrane</keyword>
<reference evidence="2" key="1">
    <citation type="submission" date="2020-04" db="EMBL/GenBank/DDBJ databases">
        <authorList>
            <person name="Chiriac C."/>
            <person name="Salcher M."/>
            <person name="Ghai R."/>
            <person name="Kavagutti S V."/>
        </authorList>
    </citation>
    <scope>NUCLEOTIDE SEQUENCE</scope>
</reference>
<organism evidence="2">
    <name type="scientific">uncultured Caudovirales phage</name>
    <dbReference type="NCBI Taxonomy" id="2100421"/>
    <lineage>
        <taxon>Viruses</taxon>
        <taxon>Duplodnaviria</taxon>
        <taxon>Heunggongvirae</taxon>
        <taxon>Uroviricota</taxon>
        <taxon>Caudoviricetes</taxon>
        <taxon>Peduoviridae</taxon>
        <taxon>Maltschvirus</taxon>
        <taxon>Maltschvirus maltsch</taxon>
    </lineage>
</organism>
<proteinExistence type="predicted"/>
<name>A0A6J5NCR9_9CAUD</name>
<feature type="transmembrane region" description="Helical" evidence="1">
    <location>
        <begin position="27"/>
        <end position="44"/>
    </location>
</feature>